<evidence type="ECO:0000313" key="9">
    <source>
        <dbReference type="Proteomes" id="UP000559256"/>
    </source>
</evidence>
<comment type="caution">
    <text evidence="8">The sequence shown here is derived from an EMBL/GenBank/DDBJ whole genome shotgun (WGS) entry which is preliminary data.</text>
</comment>
<dbReference type="GO" id="GO:0004497">
    <property type="term" value="F:monooxygenase activity"/>
    <property type="evidence" value="ECO:0007669"/>
    <property type="project" value="UniProtKB-KW"/>
</dbReference>
<evidence type="ECO:0000256" key="4">
    <source>
        <dbReference type="ARBA" id="ARBA00022723"/>
    </source>
</evidence>
<dbReference type="Pfam" id="PF00067">
    <property type="entry name" value="p450"/>
    <property type="match status" value="1"/>
</dbReference>
<dbReference type="PANTHER" id="PTHR46300">
    <property type="entry name" value="P450, PUTATIVE (EUROFUNG)-RELATED-RELATED"/>
    <property type="match status" value="1"/>
</dbReference>
<evidence type="ECO:0000256" key="7">
    <source>
        <dbReference type="ARBA" id="ARBA00023033"/>
    </source>
</evidence>
<dbReference type="InterPro" id="IPR050364">
    <property type="entry name" value="Cytochrome_P450_fung"/>
</dbReference>
<dbReference type="GO" id="GO:0005506">
    <property type="term" value="F:iron ion binding"/>
    <property type="evidence" value="ECO:0007669"/>
    <property type="project" value="InterPro"/>
</dbReference>
<comment type="similarity">
    <text evidence="2">Belongs to the cytochrome P450 family.</text>
</comment>
<evidence type="ECO:0000313" key="8">
    <source>
        <dbReference type="EMBL" id="KAF5372168.1"/>
    </source>
</evidence>
<keyword evidence="5" id="KW-0560">Oxidoreductase</keyword>
<dbReference type="EMBL" id="JAACJM010000006">
    <property type="protein sequence ID" value="KAF5372168.1"/>
    <property type="molecule type" value="Genomic_DNA"/>
</dbReference>
<evidence type="ECO:0000256" key="2">
    <source>
        <dbReference type="ARBA" id="ARBA00010617"/>
    </source>
</evidence>
<evidence type="ECO:0000256" key="5">
    <source>
        <dbReference type="ARBA" id="ARBA00023002"/>
    </source>
</evidence>
<keyword evidence="9" id="KW-1185">Reference proteome</keyword>
<sequence length="126" mass="14053">MGVPHATSKDDYYDGDYIPKGTICIPNTWSLNHDPNVYGPDAEEFWLERHLDRTDQLKDGLLGISEGHSTYGFGQRICIGRHVANNSLFIAIATILWTMQLEGVKDLDSNVVVPNINAEEQHGILS</sequence>
<evidence type="ECO:0008006" key="10">
    <source>
        <dbReference type="Google" id="ProtNLM"/>
    </source>
</evidence>
<dbReference type="AlphaFoldDB" id="A0A8H5GVZ8"/>
<reference evidence="8 9" key="1">
    <citation type="journal article" date="2020" name="ISME J.">
        <title>Uncovering the hidden diversity of litter-decomposition mechanisms in mushroom-forming fungi.</title>
        <authorList>
            <person name="Floudas D."/>
            <person name="Bentzer J."/>
            <person name="Ahren D."/>
            <person name="Johansson T."/>
            <person name="Persson P."/>
            <person name="Tunlid A."/>
        </authorList>
    </citation>
    <scope>NUCLEOTIDE SEQUENCE [LARGE SCALE GENOMIC DNA]</scope>
    <source>
        <strain evidence="8 9">CBS 291.85</strain>
    </source>
</reference>
<keyword evidence="4" id="KW-0479">Metal-binding</keyword>
<keyword evidence="7" id="KW-0503">Monooxygenase</keyword>
<organism evidence="8 9">
    <name type="scientific">Tetrapyrgos nigripes</name>
    <dbReference type="NCBI Taxonomy" id="182062"/>
    <lineage>
        <taxon>Eukaryota</taxon>
        <taxon>Fungi</taxon>
        <taxon>Dikarya</taxon>
        <taxon>Basidiomycota</taxon>
        <taxon>Agaricomycotina</taxon>
        <taxon>Agaricomycetes</taxon>
        <taxon>Agaricomycetidae</taxon>
        <taxon>Agaricales</taxon>
        <taxon>Marasmiineae</taxon>
        <taxon>Marasmiaceae</taxon>
        <taxon>Tetrapyrgos</taxon>
    </lineage>
</organism>
<dbReference type="PANTHER" id="PTHR46300:SF5">
    <property type="entry name" value="CYTOCHROME P450"/>
    <property type="match status" value="1"/>
</dbReference>
<name>A0A8H5GVZ8_9AGAR</name>
<dbReference type="InterPro" id="IPR001128">
    <property type="entry name" value="Cyt_P450"/>
</dbReference>
<dbReference type="SUPFAM" id="SSF48264">
    <property type="entry name" value="Cytochrome P450"/>
    <property type="match status" value="1"/>
</dbReference>
<evidence type="ECO:0000256" key="3">
    <source>
        <dbReference type="ARBA" id="ARBA00022617"/>
    </source>
</evidence>
<evidence type="ECO:0000256" key="1">
    <source>
        <dbReference type="ARBA" id="ARBA00001971"/>
    </source>
</evidence>
<accession>A0A8H5GVZ8</accession>
<dbReference type="Proteomes" id="UP000559256">
    <property type="component" value="Unassembled WGS sequence"/>
</dbReference>
<keyword evidence="3" id="KW-0349">Heme</keyword>
<dbReference type="InterPro" id="IPR036396">
    <property type="entry name" value="Cyt_P450_sf"/>
</dbReference>
<keyword evidence="6" id="KW-0408">Iron</keyword>
<dbReference type="GO" id="GO:0020037">
    <property type="term" value="F:heme binding"/>
    <property type="evidence" value="ECO:0007669"/>
    <property type="project" value="InterPro"/>
</dbReference>
<evidence type="ECO:0000256" key="6">
    <source>
        <dbReference type="ARBA" id="ARBA00023004"/>
    </source>
</evidence>
<comment type="cofactor">
    <cofactor evidence="1">
        <name>heme</name>
        <dbReference type="ChEBI" id="CHEBI:30413"/>
    </cofactor>
</comment>
<protein>
    <recommendedName>
        <fullName evidence="10">Cytochrome P450</fullName>
    </recommendedName>
</protein>
<dbReference type="OrthoDB" id="2789670at2759"/>
<dbReference type="GO" id="GO:0016705">
    <property type="term" value="F:oxidoreductase activity, acting on paired donors, with incorporation or reduction of molecular oxygen"/>
    <property type="evidence" value="ECO:0007669"/>
    <property type="project" value="InterPro"/>
</dbReference>
<gene>
    <name evidence="8" type="ORF">D9758_004993</name>
</gene>
<dbReference type="Gene3D" id="1.10.630.10">
    <property type="entry name" value="Cytochrome P450"/>
    <property type="match status" value="1"/>
</dbReference>
<proteinExistence type="inferred from homology"/>